<evidence type="ECO:0000313" key="3">
    <source>
        <dbReference type="Proteomes" id="UP000001514"/>
    </source>
</evidence>
<dbReference type="AlphaFoldDB" id="D8SUQ3"/>
<dbReference type="Proteomes" id="UP000001514">
    <property type="component" value="Unassembled WGS sequence"/>
</dbReference>
<sequence>MPQRKRRGQPQWSRSPGKGSRLDRCGLGRLSGDSSQVSNEVSASHAGGNDEYNNDVDVEMNTQIDVGVIEAVGTGVPEAAGTGGGALASDVGGGGGAMPSVVEAARGQVNEPVEDVIGSVVGGSTTEATGGMVAAPTAPQAGGAGGANGGEGLCMHDSDTILNDRVRDTIIQAQERTVSKVLQEMAWNGPHRFLVPLCRLVQSHWVRSAYDLNMAIYSSFAEVGFGSTAGTFIVSPTFPGTGRTDCCLGEGTGKAPEELIYNISKSKMSFAEQSVCLELLNTWLRNNEKRCEIRMEKVMKEKAYISQSIAAGEEMLQVWDEKFLSSTRTEALSDCDNDIIEVQQLNLEVSTQETIQEMANPNTVEPEEIVQEIPAQEIPVPAPRNPRKGRHETFHENVRPLSPMASVGEVAILIGDYTQLLDATSRELYMLDRWIHGLGQLTPYGKIDFIFFDLPDGMAPPQGDTPSWNVLQAQHISQALKVASSFMTYEGVVVMILPRSLMWEGLLAHLVDNDDGFVEFSSGCLLSSMAVDTKGTSRQTRKIYSWNYHALCHIGNRRLNLSHTVFQSTRLIMMIWMIIWTKTKRLVHVEPIIYMSLWNTLNT</sequence>
<feature type="region of interest" description="Disordered" evidence="1">
    <location>
        <begin position="1"/>
        <end position="55"/>
    </location>
</feature>
<dbReference type="EMBL" id="GL377643">
    <property type="protein sequence ID" value="EFJ11876.1"/>
    <property type="molecule type" value="Genomic_DNA"/>
</dbReference>
<feature type="compositionally biased region" description="Polar residues" evidence="1">
    <location>
        <begin position="32"/>
        <end position="42"/>
    </location>
</feature>
<proteinExistence type="predicted"/>
<evidence type="ECO:0000256" key="1">
    <source>
        <dbReference type="SAM" id="MobiDB-lite"/>
    </source>
</evidence>
<accession>D8SUQ3</accession>
<dbReference type="Gramene" id="EFJ11876">
    <property type="protein sequence ID" value="EFJ11876"/>
    <property type="gene ID" value="SELMODRAFT_425913"/>
</dbReference>
<organism evidence="3">
    <name type="scientific">Selaginella moellendorffii</name>
    <name type="common">Spikemoss</name>
    <dbReference type="NCBI Taxonomy" id="88036"/>
    <lineage>
        <taxon>Eukaryota</taxon>
        <taxon>Viridiplantae</taxon>
        <taxon>Streptophyta</taxon>
        <taxon>Embryophyta</taxon>
        <taxon>Tracheophyta</taxon>
        <taxon>Lycopodiopsida</taxon>
        <taxon>Selaginellales</taxon>
        <taxon>Selaginellaceae</taxon>
        <taxon>Selaginella</taxon>
    </lineage>
</organism>
<dbReference type="InParanoid" id="D8SUQ3"/>
<dbReference type="HOGENOM" id="CLU_020954_2_0_1"/>
<dbReference type="KEGG" id="smo:SELMODRAFT_425913"/>
<reference evidence="2 3" key="1">
    <citation type="journal article" date="2011" name="Science">
        <title>The Selaginella genome identifies genetic changes associated with the evolution of vascular plants.</title>
        <authorList>
            <person name="Banks J.A."/>
            <person name="Nishiyama T."/>
            <person name="Hasebe M."/>
            <person name="Bowman J.L."/>
            <person name="Gribskov M."/>
            <person name="dePamphilis C."/>
            <person name="Albert V.A."/>
            <person name="Aono N."/>
            <person name="Aoyama T."/>
            <person name="Ambrose B.A."/>
            <person name="Ashton N.W."/>
            <person name="Axtell M.J."/>
            <person name="Barker E."/>
            <person name="Barker M.S."/>
            <person name="Bennetzen J.L."/>
            <person name="Bonawitz N.D."/>
            <person name="Chapple C."/>
            <person name="Cheng C."/>
            <person name="Correa L.G."/>
            <person name="Dacre M."/>
            <person name="DeBarry J."/>
            <person name="Dreyer I."/>
            <person name="Elias M."/>
            <person name="Engstrom E.M."/>
            <person name="Estelle M."/>
            <person name="Feng L."/>
            <person name="Finet C."/>
            <person name="Floyd S.K."/>
            <person name="Frommer W.B."/>
            <person name="Fujita T."/>
            <person name="Gramzow L."/>
            <person name="Gutensohn M."/>
            <person name="Harholt J."/>
            <person name="Hattori M."/>
            <person name="Heyl A."/>
            <person name="Hirai T."/>
            <person name="Hiwatashi Y."/>
            <person name="Ishikawa M."/>
            <person name="Iwata M."/>
            <person name="Karol K.G."/>
            <person name="Koehler B."/>
            <person name="Kolukisaoglu U."/>
            <person name="Kubo M."/>
            <person name="Kurata T."/>
            <person name="Lalonde S."/>
            <person name="Li K."/>
            <person name="Li Y."/>
            <person name="Litt A."/>
            <person name="Lyons E."/>
            <person name="Manning G."/>
            <person name="Maruyama T."/>
            <person name="Michael T.P."/>
            <person name="Mikami K."/>
            <person name="Miyazaki S."/>
            <person name="Morinaga S."/>
            <person name="Murata T."/>
            <person name="Mueller-Roeber B."/>
            <person name="Nelson D.R."/>
            <person name="Obara M."/>
            <person name="Oguri Y."/>
            <person name="Olmstead R.G."/>
            <person name="Onodera N."/>
            <person name="Petersen B.L."/>
            <person name="Pils B."/>
            <person name="Prigge M."/>
            <person name="Rensing S.A."/>
            <person name="Riano-Pachon D.M."/>
            <person name="Roberts A.W."/>
            <person name="Sato Y."/>
            <person name="Scheller H.V."/>
            <person name="Schulz B."/>
            <person name="Schulz C."/>
            <person name="Shakirov E.V."/>
            <person name="Shibagaki N."/>
            <person name="Shinohara N."/>
            <person name="Shippen D.E."/>
            <person name="Soerensen I."/>
            <person name="Sotooka R."/>
            <person name="Sugimoto N."/>
            <person name="Sugita M."/>
            <person name="Sumikawa N."/>
            <person name="Tanurdzic M."/>
            <person name="Theissen G."/>
            <person name="Ulvskov P."/>
            <person name="Wakazuki S."/>
            <person name="Weng J.K."/>
            <person name="Willats W.W."/>
            <person name="Wipf D."/>
            <person name="Wolf P.G."/>
            <person name="Yang L."/>
            <person name="Zimmer A.D."/>
            <person name="Zhu Q."/>
            <person name="Mitros T."/>
            <person name="Hellsten U."/>
            <person name="Loque D."/>
            <person name="Otillar R."/>
            <person name="Salamov A."/>
            <person name="Schmutz J."/>
            <person name="Shapiro H."/>
            <person name="Lindquist E."/>
            <person name="Lucas S."/>
            <person name="Rokhsar D."/>
            <person name="Grigoriev I.V."/>
        </authorList>
    </citation>
    <scope>NUCLEOTIDE SEQUENCE [LARGE SCALE GENOMIC DNA]</scope>
</reference>
<name>D8SUQ3_SELML</name>
<keyword evidence="3" id="KW-1185">Reference proteome</keyword>
<evidence type="ECO:0000313" key="2">
    <source>
        <dbReference type="EMBL" id="EFJ11876.1"/>
    </source>
</evidence>
<protein>
    <submittedName>
        <fullName evidence="2">Uncharacterized protein</fullName>
    </submittedName>
</protein>
<gene>
    <name evidence="2" type="ORF">SELMODRAFT_425913</name>
</gene>